<evidence type="ECO:0008006" key="3">
    <source>
        <dbReference type="Google" id="ProtNLM"/>
    </source>
</evidence>
<dbReference type="Proteomes" id="UP000054630">
    <property type="component" value="Unassembled WGS sequence"/>
</dbReference>
<dbReference type="OrthoDB" id="5920605at2759"/>
<dbReference type="EMBL" id="JYDL01000175">
    <property type="protein sequence ID" value="KRX14003.1"/>
    <property type="molecule type" value="Genomic_DNA"/>
</dbReference>
<comment type="caution">
    <text evidence="1">The sequence shown here is derived from an EMBL/GenBank/DDBJ whole genome shotgun (WGS) entry which is preliminary data.</text>
</comment>
<protein>
    <recommendedName>
        <fullName evidence="3">Peptidase A2 domain-containing protein</fullName>
    </recommendedName>
</protein>
<sequence length="117" mass="12478">MGSDWSSSGCLLDSGAEKTLVTEDTTKAVELAGVATNVTVKCIGGIHCTPTLAKTAQFQLSPVKANQRDLDGEPIEALTLHGSVMMSNWSLFGAENGSTFNTCKFQRSMKRSSLSIY</sequence>
<evidence type="ECO:0000313" key="2">
    <source>
        <dbReference type="Proteomes" id="UP000054630"/>
    </source>
</evidence>
<gene>
    <name evidence="1" type="ORF">T07_14313</name>
</gene>
<organism evidence="1 2">
    <name type="scientific">Trichinella nelsoni</name>
    <dbReference type="NCBI Taxonomy" id="6336"/>
    <lineage>
        <taxon>Eukaryota</taxon>
        <taxon>Metazoa</taxon>
        <taxon>Ecdysozoa</taxon>
        <taxon>Nematoda</taxon>
        <taxon>Enoplea</taxon>
        <taxon>Dorylaimia</taxon>
        <taxon>Trichinellida</taxon>
        <taxon>Trichinellidae</taxon>
        <taxon>Trichinella</taxon>
    </lineage>
</organism>
<evidence type="ECO:0000313" key="1">
    <source>
        <dbReference type="EMBL" id="KRX14003.1"/>
    </source>
</evidence>
<keyword evidence="2" id="KW-1185">Reference proteome</keyword>
<reference evidence="1 2" key="1">
    <citation type="submission" date="2015-01" db="EMBL/GenBank/DDBJ databases">
        <title>Evolution of Trichinella species and genotypes.</title>
        <authorList>
            <person name="Korhonen P.K."/>
            <person name="Edoardo P."/>
            <person name="Giuseppe L.R."/>
            <person name="Gasser R.B."/>
        </authorList>
    </citation>
    <scope>NUCLEOTIDE SEQUENCE [LARGE SCALE GENOMIC DNA]</scope>
    <source>
        <strain evidence="1">ISS37</strain>
    </source>
</reference>
<accession>A0A0V0RHM6</accession>
<proteinExistence type="predicted"/>
<name>A0A0V0RHM6_9BILA</name>
<dbReference type="AlphaFoldDB" id="A0A0V0RHM6"/>